<evidence type="ECO:0000313" key="2">
    <source>
        <dbReference type="Proteomes" id="UP001057279"/>
    </source>
</evidence>
<dbReference type="EMBL" id="CM043032">
    <property type="protein sequence ID" value="KAI4583388.1"/>
    <property type="molecule type" value="Genomic_DNA"/>
</dbReference>
<keyword evidence="2" id="KW-1185">Reference proteome</keyword>
<organism evidence="1 2">
    <name type="scientific">Ovis ammon polii x Ovis aries</name>
    <dbReference type="NCBI Taxonomy" id="2918886"/>
    <lineage>
        <taxon>Eukaryota</taxon>
        <taxon>Metazoa</taxon>
        <taxon>Chordata</taxon>
        <taxon>Craniata</taxon>
        <taxon>Vertebrata</taxon>
        <taxon>Euteleostomi</taxon>
        <taxon>Mammalia</taxon>
        <taxon>Eutheria</taxon>
        <taxon>Laurasiatheria</taxon>
        <taxon>Artiodactyla</taxon>
        <taxon>Ruminantia</taxon>
        <taxon>Pecora</taxon>
        <taxon>Bovidae</taxon>
        <taxon>Caprinae</taxon>
        <taxon>Ovis</taxon>
    </lineage>
</organism>
<name>A0ACB9V131_9CETA</name>
<dbReference type="Proteomes" id="UP001057279">
    <property type="component" value="Linkage Group LG07"/>
</dbReference>
<comment type="caution">
    <text evidence="1">The sequence shown here is derived from an EMBL/GenBank/DDBJ whole genome shotgun (WGS) entry which is preliminary data.</text>
</comment>
<accession>A0ACB9V131</accession>
<gene>
    <name evidence="1" type="ORF">MJG53_008601</name>
</gene>
<sequence length="283" mass="31341">MMGGGTNWVMLWLRLVHIALLGLFFCFDFEGEHDGPMLLGLIPKHNTGAQDSSALEVSPPDPEELSAGPTELQNSPQAVSGFLSTVAYYKDMLPVVNGLSADLTLALDFFLLPSSLYWSTRKPPSMDPSKTSGLPGYRRDSPFSFTLHLIAKATLLQSTWVVSLLSPLVFNGSPLSTDSRLINRTFNIPPKSEDEKEEDAKAEEEEEEEKEEIHEVGQNSASFQSKPIENEDPFLRLFKDSGRPNPAAQMVHPIVHKATRDRVNERNTLALGLIPPSPQKSKR</sequence>
<protein>
    <submittedName>
        <fullName evidence="1">Uncharacterized protein</fullName>
    </submittedName>
</protein>
<evidence type="ECO:0000313" key="1">
    <source>
        <dbReference type="EMBL" id="KAI4583388.1"/>
    </source>
</evidence>
<proteinExistence type="predicted"/>
<reference evidence="1" key="1">
    <citation type="submission" date="2022-03" db="EMBL/GenBank/DDBJ databases">
        <title>Genomic analyses of argali, domestic sheep and their hybrids provide insights into chromosomal evolution, heterosis and genetic basis of agronomic traits.</title>
        <authorList>
            <person name="Li M."/>
        </authorList>
    </citation>
    <scope>NUCLEOTIDE SEQUENCE</scope>
    <source>
        <strain evidence="1">F1 hybrid</strain>
    </source>
</reference>